<feature type="transmembrane region" description="Helical" evidence="14">
    <location>
        <begin position="200"/>
        <end position="219"/>
    </location>
</feature>
<dbReference type="InterPro" id="IPR017452">
    <property type="entry name" value="GPCR_Rhodpsn_7TM"/>
</dbReference>
<evidence type="ECO:0000256" key="1">
    <source>
        <dbReference type="ARBA" id="ARBA00004651"/>
    </source>
</evidence>
<dbReference type="Gene3D" id="1.20.1070.10">
    <property type="entry name" value="Rhodopsin 7-helix transmembrane proteins"/>
    <property type="match status" value="1"/>
</dbReference>
<keyword evidence="6 14" id="KW-1133">Transmembrane helix</keyword>
<evidence type="ECO:0000256" key="5">
    <source>
        <dbReference type="ARBA" id="ARBA00022725"/>
    </source>
</evidence>
<evidence type="ECO:0000256" key="3">
    <source>
        <dbReference type="ARBA" id="ARBA00022606"/>
    </source>
</evidence>
<evidence type="ECO:0000256" key="7">
    <source>
        <dbReference type="ARBA" id="ARBA00023040"/>
    </source>
</evidence>
<dbReference type="InterPro" id="IPR000725">
    <property type="entry name" value="Olfact_rcpt"/>
</dbReference>
<evidence type="ECO:0000256" key="8">
    <source>
        <dbReference type="ARBA" id="ARBA00023136"/>
    </source>
</evidence>
<keyword evidence="17" id="KW-1185">Reference proteome</keyword>
<feature type="transmembrane region" description="Helical" evidence="14">
    <location>
        <begin position="93"/>
        <end position="120"/>
    </location>
</feature>
<keyword evidence="10 13" id="KW-0675">Receptor</keyword>
<evidence type="ECO:0000256" key="9">
    <source>
        <dbReference type="ARBA" id="ARBA00023157"/>
    </source>
</evidence>
<keyword evidence="2 14" id="KW-1003">Cell membrane</keyword>
<keyword evidence="3 14" id="KW-0716">Sensory transduction</keyword>
<evidence type="ECO:0000256" key="2">
    <source>
        <dbReference type="ARBA" id="ARBA00022475"/>
    </source>
</evidence>
<dbReference type="SUPFAM" id="SSF81321">
    <property type="entry name" value="Family A G protein-coupled receptor-like"/>
    <property type="match status" value="1"/>
</dbReference>
<evidence type="ECO:0000259" key="15">
    <source>
        <dbReference type="PROSITE" id="PS50262"/>
    </source>
</evidence>
<comment type="subcellular location">
    <subcellularLocation>
        <location evidence="1 14">Cell membrane</location>
        <topology evidence="1 14">Multi-pass membrane protein</topology>
    </subcellularLocation>
</comment>
<evidence type="ECO:0000256" key="12">
    <source>
        <dbReference type="ARBA" id="ARBA00023224"/>
    </source>
</evidence>
<comment type="caution">
    <text evidence="16">The sequence shown here is derived from an EMBL/GenBank/DDBJ whole genome shotgun (WGS) entry which is preliminary data.</text>
</comment>
<evidence type="ECO:0000256" key="13">
    <source>
        <dbReference type="RuleBase" id="RU000688"/>
    </source>
</evidence>
<evidence type="ECO:0000256" key="6">
    <source>
        <dbReference type="ARBA" id="ARBA00022989"/>
    </source>
</evidence>
<dbReference type="InterPro" id="IPR000276">
    <property type="entry name" value="GPCR_Rhodpsn"/>
</dbReference>
<feature type="transmembrane region" description="Helical" evidence="14">
    <location>
        <begin position="60"/>
        <end position="87"/>
    </location>
</feature>
<dbReference type="PANTHER" id="PTHR24242">
    <property type="entry name" value="G-PROTEIN COUPLED RECEPTOR"/>
    <property type="match status" value="1"/>
</dbReference>
<dbReference type="PRINTS" id="PR00237">
    <property type="entry name" value="GPCRRHODOPSN"/>
</dbReference>
<name>A0ABN9HGB7_9NEOB</name>
<dbReference type="Proteomes" id="UP001162483">
    <property type="component" value="Unassembled WGS sequence"/>
</dbReference>
<feature type="transmembrane region" description="Helical" evidence="14">
    <location>
        <begin position="25"/>
        <end position="48"/>
    </location>
</feature>
<dbReference type="EMBL" id="CATNWA010020937">
    <property type="protein sequence ID" value="CAI9620484.1"/>
    <property type="molecule type" value="Genomic_DNA"/>
</dbReference>
<keyword evidence="8 14" id="KW-0472">Membrane</keyword>
<feature type="transmembrane region" description="Helical" evidence="14">
    <location>
        <begin position="240"/>
        <end position="260"/>
    </location>
</feature>
<keyword evidence="12 13" id="KW-0807">Transducer</keyword>
<protein>
    <recommendedName>
        <fullName evidence="14">Olfactory receptor</fullName>
    </recommendedName>
</protein>
<organism evidence="16 17">
    <name type="scientific">Staurois parvus</name>
    <dbReference type="NCBI Taxonomy" id="386267"/>
    <lineage>
        <taxon>Eukaryota</taxon>
        <taxon>Metazoa</taxon>
        <taxon>Chordata</taxon>
        <taxon>Craniata</taxon>
        <taxon>Vertebrata</taxon>
        <taxon>Euteleostomi</taxon>
        <taxon>Amphibia</taxon>
        <taxon>Batrachia</taxon>
        <taxon>Anura</taxon>
        <taxon>Neobatrachia</taxon>
        <taxon>Ranoidea</taxon>
        <taxon>Ranidae</taxon>
        <taxon>Staurois</taxon>
    </lineage>
</organism>
<dbReference type="PRINTS" id="PR00245">
    <property type="entry name" value="OLFACTORYR"/>
</dbReference>
<feature type="domain" description="G-protein coupled receptors family 1 profile" evidence="15">
    <location>
        <begin position="41"/>
        <end position="289"/>
    </location>
</feature>
<keyword evidence="9" id="KW-1015">Disulfide bond</keyword>
<dbReference type="Pfam" id="PF13853">
    <property type="entry name" value="7tm_4"/>
    <property type="match status" value="1"/>
</dbReference>
<evidence type="ECO:0000313" key="16">
    <source>
        <dbReference type="EMBL" id="CAI9620484.1"/>
    </source>
</evidence>
<keyword evidence="4 13" id="KW-0812">Transmembrane</keyword>
<reference evidence="16" key="1">
    <citation type="submission" date="2023-05" db="EMBL/GenBank/DDBJ databases">
        <authorList>
            <person name="Stuckert A."/>
        </authorList>
    </citation>
    <scope>NUCLEOTIDE SEQUENCE</scope>
</reference>
<evidence type="ECO:0000256" key="14">
    <source>
        <dbReference type="RuleBase" id="RU363047"/>
    </source>
</evidence>
<keyword evidence="5 14" id="KW-0552">Olfaction</keyword>
<proteinExistence type="inferred from homology"/>
<sequence>MKAHRINNVTEFFLVGFTTRPEMQVFLFFVFLVIYLLTVTENLVIIITIKLNIKLHKPMYYFLCSLSFLEVWYVTVTVPILLCHFLTQHKMIAFAFCMAQMYIFISLACTECVLLAVMAFDRYVAICIPLRYTVIMNNTCCMLMAVGSWLIGFSVAMFKAIIIFRLNFCGPNTINHFFCDISPVLNLACNDISLAELVDFILGMIIILVPLSVIIFTYFSIIEAIIRIPKERQRKAFSTCASHLAVVTIFYSTTIFIYARPKKLSSFNLAKYVSIFYSIVTPALNPIVYCLRNREVKVALKKTLQGCH</sequence>
<comment type="similarity">
    <text evidence="13">Belongs to the G-protein coupled receptor 1 family.</text>
</comment>
<keyword evidence="7 13" id="KW-0297">G-protein coupled receptor</keyword>
<dbReference type="PROSITE" id="PS00237">
    <property type="entry name" value="G_PROTEIN_RECEP_F1_1"/>
    <property type="match status" value="1"/>
</dbReference>
<gene>
    <name evidence="16" type="ORF">SPARVUS_LOCUS15989826</name>
</gene>
<dbReference type="InterPro" id="IPR050939">
    <property type="entry name" value="Olfactory_GPCR1"/>
</dbReference>
<keyword evidence="11" id="KW-0325">Glycoprotein</keyword>
<evidence type="ECO:0000256" key="11">
    <source>
        <dbReference type="ARBA" id="ARBA00023180"/>
    </source>
</evidence>
<evidence type="ECO:0000256" key="4">
    <source>
        <dbReference type="ARBA" id="ARBA00022692"/>
    </source>
</evidence>
<accession>A0ABN9HGB7</accession>
<feature type="transmembrane region" description="Helical" evidence="14">
    <location>
        <begin position="272"/>
        <end position="291"/>
    </location>
</feature>
<feature type="transmembrane region" description="Helical" evidence="14">
    <location>
        <begin position="141"/>
        <end position="164"/>
    </location>
</feature>
<evidence type="ECO:0000313" key="17">
    <source>
        <dbReference type="Proteomes" id="UP001162483"/>
    </source>
</evidence>
<dbReference type="PROSITE" id="PS50262">
    <property type="entry name" value="G_PROTEIN_RECEP_F1_2"/>
    <property type="match status" value="1"/>
</dbReference>
<dbReference type="PANTHER" id="PTHR24242:SF359">
    <property type="entry name" value="ODORANT RECEPTOR-RELATED"/>
    <property type="match status" value="1"/>
</dbReference>
<evidence type="ECO:0000256" key="10">
    <source>
        <dbReference type="ARBA" id="ARBA00023170"/>
    </source>
</evidence>